<dbReference type="GO" id="GO:0003755">
    <property type="term" value="F:peptidyl-prolyl cis-trans isomerase activity"/>
    <property type="evidence" value="ECO:0007669"/>
    <property type="project" value="UniProtKB-KW"/>
</dbReference>
<sequence length="287" mass="30998">MQKHIRFLSGALLALSLSAPAFAQDQTEETEASATTVVATVNGVEITLGHMIAAAATLPEQYQQLSDDVLYSGILQQLIQQSALSQSFTETLPPRVVYSLENEKRSLVAGEVIENILAGTDISEDVQALYDEQYGSIEAEDEYNASHILVETEEAALEVMTSLDEGADFAETAMEKSTGPSGPGGGELGWFGSGAMVPEFEAAVIALEEGEVSQPVQTQFGWHVIRLNEVRKADIPTLEEVRTELEGQARRTVAEAAIERLSQEAEVLRPGGDPVDPALLRRIDLLE</sequence>
<dbReference type="PANTHER" id="PTHR47245">
    <property type="entry name" value="PEPTIDYLPROLYL ISOMERASE"/>
    <property type="match status" value="1"/>
</dbReference>
<dbReference type="PANTHER" id="PTHR47245:SF2">
    <property type="entry name" value="PEPTIDYL-PROLYL CIS-TRANS ISOMERASE HP_0175-RELATED"/>
    <property type="match status" value="1"/>
</dbReference>
<organism evidence="11 12">
    <name type="scientific">Roseobacter ponti</name>
    <dbReference type="NCBI Taxonomy" id="1891787"/>
    <lineage>
        <taxon>Bacteria</taxon>
        <taxon>Pseudomonadati</taxon>
        <taxon>Pseudomonadota</taxon>
        <taxon>Alphaproteobacteria</taxon>
        <taxon>Rhodobacterales</taxon>
        <taxon>Roseobacteraceae</taxon>
        <taxon>Roseobacter</taxon>
    </lineage>
</organism>
<keyword evidence="12" id="KW-1185">Reference proteome</keyword>
<feature type="domain" description="PpiC" evidence="10">
    <location>
        <begin position="140"/>
        <end position="229"/>
    </location>
</feature>
<evidence type="ECO:0000256" key="1">
    <source>
        <dbReference type="ARBA" id="ARBA00000971"/>
    </source>
</evidence>
<dbReference type="SUPFAM" id="SSF109998">
    <property type="entry name" value="Triger factor/SurA peptide-binding domain-like"/>
    <property type="match status" value="1"/>
</dbReference>
<dbReference type="PROSITE" id="PS50198">
    <property type="entry name" value="PPIC_PPIASE_2"/>
    <property type="match status" value="1"/>
</dbReference>
<protein>
    <recommendedName>
        <fullName evidence="4">Parvulin-like PPIase</fullName>
        <ecNumber evidence="3">5.2.1.8</ecNumber>
    </recommendedName>
    <alternativeName>
        <fullName evidence="6">Peptidyl-prolyl cis-trans isomerase plp</fullName>
    </alternativeName>
    <alternativeName>
        <fullName evidence="7">Rotamase plp</fullName>
    </alternativeName>
</protein>
<dbReference type="InterPro" id="IPR050245">
    <property type="entry name" value="PrsA_foldase"/>
</dbReference>
<evidence type="ECO:0000313" key="12">
    <source>
        <dbReference type="Proteomes" id="UP000503308"/>
    </source>
</evidence>
<keyword evidence="8 11" id="KW-0413">Isomerase</keyword>
<dbReference type="KEGG" id="rpon:G3256_00615"/>
<reference evidence="11 12" key="1">
    <citation type="submission" date="2020-02" db="EMBL/GenBank/DDBJ databases">
        <title>Genome sequence of Roseobacter ponti.</title>
        <authorList>
            <person name="Hollensteiner J."/>
            <person name="Schneider D."/>
            <person name="Poehlein A."/>
            <person name="Daniel R."/>
        </authorList>
    </citation>
    <scope>NUCLEOTIDE SEQUENCE [LARGE SCALE GENOMIC DNA]</scope>
    <source>
        <strain evidence="11 12">DSM 106830</strain>
    </source>
</reference>
<proteinExistence type="inferred from homology"/>
<evidence type="ECO:0000259" key="10">
    <source>
        <dbReference type="PROSITE" id="PS50198"/>
    </source>
</evidence>
<evidence type="ECO:0000256" key="8">
    <source>
        <dbReference type="PROSITE-ProRule" id="PRU00278"/>
    </source>
</evidence>
<dbReference type="EMBL" id="CP048788">
    <property type="protein sequence ID" value="QJF49773.1"/>
    <property type="molecule type" value="Genomic_DNA"/>
</dbReference>
<dbReference type="AlphaFoldDB" id="A0A858SQ01"/>
<comment type="similarity">
    <text evidence="2">Belongs to the PpiC/parvulin rotamase family.</text>
</comment>
<dbReference type="EC" id="5.2.1.8" evidence="3"/>
<gene>
    <name evidence="11" type="ORF">G3256_00615</name>
</gene>
<dbReference type="RefSeq" id="WP_169638999.1">
    <property type="nucleotide sequence ID" value="NZ_CP048788.1"/>
</dbReference>
<dbReference type="InterPro" id="IPR046357">
    <property type="entry name" value="PPIase_dom_sf"/>
</dbReference>
<evidence type="ECO:0000256" key="9">
    <source>
        <dbReference type="SAM" id="SignalP"/>
    </source>
</evidence>
<evidence type="ECO:0000256" key="2">
    <source>
        <dbReference type="ARBA" id="ARBA00007656"/>
    </source>
</evidence>
<dbReference type="Gene3D" id="3.10.50.40">
    <property type="match status" value="1"/>
</dbReference>
<keyword evidence="5 8" id="KW-0697">Rotamase</keyword>
<evidence type="ECO:0000256" key="7">
    <source>
        <dbReference type="ARBA" id="ARBA00031484"/>
    </source>
</evidence>
<dbReference type="SUPFAM" id="SSF54534">
    <property type="entry name" value="FKBP-like"/>
    <property type="match status" value="1"/>
</dbReference>
<evidence type="ECO:0000256" key="3">
    <source>
        <dbReference type="ARBA" id="ARBA00013194"/>
    </source>
</evidence>
<dbReference type="Pfam" id="PF00639">
    <property type="entry name" value="Rotamase"/>
    <property type="match status" value="1"/>
</dbReference>
<comment type="catalytic activity">
    <reaction evidence="1">
        <text>[protein]-peptidylproline (omega=180) = [protein]-peptidylproline (omega=0)</text>
        <dbReference type="Rhea" id="RHEA:16237"/>
        <dbReference type="Rhea" id="RHEA-COMP:10747"/>
        <dbReference type="Rhea" id="RHEA-COMP:10748"/>
        <dbReference type="ChEBI" id="CHEBI:83833"/>
        <dbReference type="ChEBI" id="CHEBI:83834"/>
        <dbReference type="EC" id="5.2.1.8"/>
    </reaction>
</comment>
<name>A0A858SQ01_9RHOB</name>
<keyword evidence="9" id="KW-0732">Signal</keyword>
<feature type="signal peptide" evidence="9">
    <location>
        <begin position="1"/>
        <end position="23"/>
    </location>
</feature>
<evidence type="ECO:0000256" key="5">
    <source>
        <dbReference type="ARBA" id="ARBA00023110"/>
    </source>
</evidence>
<evidence type="ECO:0000256" key="6">
    <source>
        <dbReference type="ARBA" id="ARBA00030642"/>
    </source>
</evidence>
<evidence type="ECO:0000256" key="4">
    <source>
        <dbReference type="ARBA" id="ARBA00018370"/>
    </source>
</evidence>
<dbReference type="Proteomes" id="UP000503308">
    <property type="component" value="Chromosome"/>
</dbReference>
<evidence type="ECO:0000313" key="11">
    <source>
        <dbReference type="EMBL" id="QJF49773.1"/>
    </source>
</evidence>
<dbReference type="InterPro" id="IPR000297">
    <property type="entry name" value="PPIase_PpiC"/>
</dbReference>
<feature type="chain" id="PRO_5032736627" description="Parvulin-like PPIase" evidence="9">
    <location>
        <begin position="24"/>
        <end position="287"/>
    </location>
</feature>
<accession>A0A858SQ01</accession>
<dbReference type="InterPro" id="IPR027304">
    <property type="entry name" value="Trigger_fact/SurA_dom_sf"/>
</dbReference>